<accession>A0AAW2LMR4</accession>
<protein>
    <submittedName>
        <fullName evidence="1">Uncharacterized protein</fullName>
    </submittedName>
</protein>
<organism evidence="1">
    <name type="scientific">Sesamum radiatum</name>
    <name type="common">Black benniseed</name>
    <dbReference type="NCBI Taxonomy" id="300843"/>
    <lineage>
        <taxon>Eukaryota</taxon>
        <taxon>Viridiplantae</taxon>
        <taxon>Streptophyta</taxon>
        <taxon>Embryophyta</taxon>
        <taxon>Tracheophyta</taxon>
        <taxon>Spermatophyta</taxon>
        <taxon>Magnoliopsida</taxon>
        <taxon>eudicotyledons</taxon>
        <taxon>Gunneridae</taxon>
        <taxon>Pentapetalae</taxon>
        <taxon>asterids</taxon>
        <taxon>lamiids</taxon>
        <taxon>Lamiales</taxon>
        <taxon>Pedaliaceae</taxon>
        <taxon>Sesamum</taxon>
    </lineage>
</organism>
<reference evidence="1" key="1">
    <citation type="submission" date="2020-06" db="EMBL/GenBank/DDBJ databases">
        <authorList>
            <person name="Li T."/>
            <person name="Hu X."/>
            <person name="Zhang T."/>
            <person name="Song X."/>
            <person name="Zhang H."/>
            <person name="Dai N."/>
            <person name="Sheng W."/>
            <person name="Hou X."/>
            <person name="Wei L."/>
        </authorList>
    </citation>
    <scope>NUCLEOTIDE SEQUENCE</scope>
    <source>
        <strain evidence="1">G02</strain>
        <tissue evidence="1">Leaf</tissue>
    </source>
</reference>
<name>A0AAW2LMR4_SESRA</name>
<proteinExistence type="predicted"/>
<sequence length="75" mass="8428">MVKWAVELSEFDIEFHPRPTIKAQVLLDFIVKLAQDETDISTPNWSLYVDGSSTEIGSEAGIVLESTKETSWNTL</sequence>
<reference evidence="1" key="2">
    <citation type="journal article" date="2024" name="Plant">
        <title>Genomic evolution and insights into agronomic trait innovations of Sesamum species.</title>
        <authorList>
            <person name="Miao H."/>
            <person name="Wang L."/>
            <person name="Qu L."/>
            <person name="Liu H."/>
            <person name="Sun Y."/>
            <person name="Le M."/>
            <person name="Wang Q."/>
            <person name="Wei S."/>
            <person name="Zheng Y."/>
            <person name="Lin W."/>
            <person name="Duan Y."/>
            <person name="Cao H."/>
            <person name="Xiong S."/>
            <person name="Wang X."/>
            <person name="Wei L."/>
            <person name="Li C."/>
            <person name="Ma Q."/>
            <person name="Ju M."/>
            <person name="Zhao R."/>
            <person name="Li G."/>
            <person name="Mu C."/>
            <person name="Tian Q."/>
            <person name="Mei H."/>
            <person name="Zhang T."/>
            <person name="Gao T."/>
            <person name="Zhang H."/>
        </authorList>
    </citation>
    <scope>NUCLEOTIDE SEQUENCE</scope>
    <source>
        <strain evidence="1">G02</strain>
    </source>
</reference>
<dbReference type="PANTHER" id="PTHR48475:SF2">
    <property type="entry name" value="RIBONUCLEASE H"/>
    <property type="match status" value="1"/>
</dbReference>
<dbReference type="EMBL" id="JACGWJ010000024">
    <property type="protein sequence ID" value="KAL0319734.1"/>
    <property type="molecule type" value="Genomic_DNA"/>
</dbReference>
<dbReference type="AlphaFoldDB" id="A0AAW2LMR4"/>
<dbReference type="PANTHER" id="PTHR48475">
    <property type="entry name" value="RIBONUCLEASE H"/>
    <property type="match status" value="1"/>
</dbReference>
<gene>
    <name evidence="1" type="ORF">Sradi_5234900</name>
</gene>
<evidence type="ECO:0000313" key="1">
    <source>
        <dbReference type="EMBL" id="KAL0319734.1"/>
    </source>
</evidence>
<comment type="caution">
    <text evidence="1">The sequence shown here is derived from an EMBL/GenBank/DDBJ whole genome shotgun (WGS) entry which is preliminary data.</text>
</comment>